<sequence length="412" mass="42255">MTQGTGRDTVSVRRHNLRTVLRHLHVHGPTTRTQLGTITGLTRSAVGDLVAELAGRELVSESGVVAEFGRGRGRPSLLVAPRADVARVLAVVIGDDALRAAWVGLGGGVGTVAQAPHHYVPGDPGPSLDQLATLLREQLADPGHPPLAIGVAVPGLVRATDGAVALAPRLGWRDLRLVDELRRRIDVDAPLVTGNDSNLSALAEHLRGAGRDHDHMIYLTCGLGVGGGIIVHGRLLEGGHPGYAGEVGHMVIGGGSGPCYCGGHGCWETEVAADALFRHAGMTVPDGPTRKAALSQLVARSEQGDPEARAALTAPLPAFAAGIATLVSLFNPGRIILDGVFAHLLRHAGPELRDAVAHLRPALSNGPVDLVPAELGAQGPLLGAAEAAVDAFLAGLRTGSADAPAAARGAAR</sequence>
<dbReference type="EMBL" id="VFPH01000002">
    <property type="protein sequence ID" value="TQM36946.1"/>
    <property type="molecule type" value="Genomic_DNA"/>
</dbReference>
<keyword evidence="2" id="KW-0418">Kinase</keyword>
<dbReference type="SUPFAM" id="SSF46785">
    <property type="entry name" value="Winged helix' DNA-binding domain"/>
    <property type="match status" value="1"/>
</dbReference>
<gene>
    <name evidence="2" type="ORF">FB388_4141</name>
</gene>
<evidence type="ECO:0000313" key="3">
    <source>
        <dbReference type="Proteomes" id="UP000319818"/>
    </source>
</evidence>
<evidence type="ECO:0000256" key="1">
    <source>
        <dbReference type="ARBA" id="ARBA00006479"/>
    </source>
</evidence>
<keyword evidence="3" id="KW-1185">Reference proteome</keyword>
<dbReference type="Gene3D" id="1.10.10.10">
    <property type="entry name" value="Winged helix-like DNA-binding domain superfamily/Winged helix DNA-binding domain"/>
    <property type="match status" value="1"/>
</dbReference>
<dbReference type="InterPro" id="IPR036388">
    <property type="entry name" value="WH-like_DNA-bd_sf"/>
</dbReference>
<protein>
    <submittedName>
        <fullName evidence="2">Putative NBD/HSP70 family sugar kinase</fullName>
    </submittedName>
</protein>
<dbReference type="AlphaFoldDB" id="A0A543FSY8"/>
<accession>A0A543FSY8</accession>
<dbReference type="GO" id="GO:0016301">
    <property type="term" value="F:kinase activity"/>
    <property type="evidence" value="ECO:0007669"/>
    <property type="project" value="UniProtKB-KW"/>
</dbReference>
<reference evidence="2 3" key="1">
    <citation type="submission" date="2019-06" db="EMBL/GenBank/DDBJ databases">
        <title>Sequencing the genomes of 1000 actinobacteria strains.</title>
        <authorList>
            <person name="Klenk H.-P."/>
        </authorList>
    </citation>
    <scope>NUCLEOTIDE SEQUENCE [LARGE SCALE GENOMIC DNA]</scope>
    <source>
        <strain evidence="2 3">DSM 45511</strain>
    </source>
</reference>
<name>A0A543FSY8_9PSEU</name>
<dbReference type="InterPro" id="IPR000600">
    <property type="entry name" value="ROK"/>
</dbReference>
<dbReference type="InterPro" id="IPR036390">
    <property type="entry name" value="WH_DNA-bd_sf"/>
</dbReference>
<comment type="caution">
    <text evidence="2">The sequence shown here is derived from an EMBL/GenBank/DDBJ whole genome shotgun (WGS) entry which is preliminary data.</text>
</comment>
<dbReference type="Pfam" id="PF00480">
    <property type="entry name" value="ROK"/>
    <property type="match status" value="1"/>
</dbReference>
<keyword evidence="2" id="KW-0808">Transferase</keyword>
<dbReference type="PANTHER" id="PTHR18964:SF149">
    <property type="entry name" value="BIFUNCTIONAL UDP-N-ACETYLGLUCOSAMINE 2-EPIMERASE_N-ACETYLMANNOSAMINE KINASE"/>
    <property type="match status" value="1"/>
</dbReference>
<dbReference type="Proteomes" id="UP000319818">
    <property type="component" value="Unassembled WGS sequence"/>
</dbReference>
<organism evidence="2 3">
    <name type="scientific">Pseudonocardia cypriaca</name>
    <dbReference type="NCBI Taxonomy" id="882449"/>
    <lineage>
        <taxon>Bacteria</taxon>
        <taxon>Bacillati</taxon>
        <taxon>Actinomycetota</taxon>
        <taxon>Actinomycetes</taxon>
        <taxon>Pseudonocardiales</taxon>
        <taxon>Pseudonocardiaceae</taxon>
        <taxon>Pseudonocardia</taxon>
    </lineage>
</organism>
<proteinExistence type="inferred from homology"/>
<dbReference type="InterPro" id="IPR043129">
    <property type="entry name" value="ATPase_NBD"/>
</dbReference>
<dbReference type="SUPFAM" id="SSF53067">
    <property type="entry name" value="Actin-like ATPase domain"/>
    <property type="match status" value="1"/>
</dbReference>
<comment type="similarity">
    <text evidence="1">Belongs to the ROK (NagC/XylR) family.</text>
</comment>
<evidence type="ECO:0000313" key="2">
    <source>
        <dbReference type="EMBL" id="TQM36946.1"/>
    </source>
</evidence>
<dbReference type="RefSeq" id="WP_211362130.1">
    <property type="nucleotide sequence ID" value="NZ_VFPH01000002.1"/>
</dbReference>
<dbReference type="PANTHER" id="PTHR18964">
    <property type="entry name" value="ROK (REPRESSOR, ORF, KINASE) FAMILY"/>
    <property type="match status" value="1"/>
</dbReference>
<dbReference type="Gene3D" id="3.30.420.40">
    <property type="match status" value="2"/>
</dbReference>